<evidence type="ECO:0000313" key="3">
    <source>
        <dbReference type="Proteomes" id="UP000246058"/>
    </source>
</evidence>
<protein>
    <recommendedName>
        <fullName evidence="1">HTH luxR-type domain-containing protein</fullName>
    </recommendedName>
</protein>
<keyword evidence="3" id="KW-1185">Reference proteome</keyword>
<dbReference type="RefSeq" id="WP_109951246.1">
    <property type="nucleotide sequence ID" value="NZ_CP029551.1"/>
</dbReference>
<name>A0A2U8VQV0_9HYPH</name>
<reference evidence="2 3" key="1">
    <citation type="submission" date="2018-05" db="EMBL/GenBank/DDBJ databases">
        <title>Complete Genome Sequence of Methylobacterium sp. 17Sr1-43.</title>
        <authorList>
            <person name="Srinivasan S."/>
        </authorList>
    </citation>
    <scope>NUCLEOTIDE SEQUENCE [LARGE SCALE GENOMIC DNA]</scope>
    <source>
        <strain evidence="2 3">17Sr1-43</strain>
    </source>
</reference>
<accession>A0A2U8VQV0</accession>
<dbReference type="AlphaFoldDB" id="A0A2U8VQV0"/>
<dbReference type="InterPro" id="IPR036388">
    <property type="entry name" value="WH-like_DNA-bd_sf"/>
</dbReference>
<dbReference type="Gene3D" id="1.10.10.10">
    <property type="entry name" value="Winged helix-like DNA-binding domain superfamily/Winged helix DNA-binding domain"/>
    <property type="match status" value="1"/>
</dbReference>
<dbReference type="SMART" id="SM00421">
    <property type="entry name" value="HTH_LUXR"/>
    <property type="match status" value="1"/>
</dbReference>
<dbReference type="KEGG" id="meti:DK427_10710"/>
<dbReference type="GO" id="GO:0003677">
    <property type="term" value="F:DNA binding"/>
    <property type="evidence" value="ECO:0007669"/>
    <property type="project" value="InterPro"/>
</dbReference>
<proteinExistence type="predicted"/>
<evidence type="ECO:0000259" key="1">
    <source>
        <dbReference type="SMART" id="SM00421"/>
    </source>
</evidence>
<dbReference type="OrthoDB" id="5497412at2"/>
<dbReference type="SUPFAM" id="SSF46894">
    <property type="entry name" value="C-terminal effector domain of the bipartite response regulators"/>
    <property type="match status" value="1"/>
</dbReference>
<dbReference type="EMBL" id="CP029551">
    <property type="protein sequence ID" value="AWN36139.1"/>
    <property type="molecule type" value="Genomic_DNA"/>
</dbReference>
<organism evidence="2 3">
    <name type="scientific">Methylobacterium radiodurans</name>
    <dbReference type="NCBI Taxonomy" id="2202828"/>
    <lineage>
        <taxon>Bacteria</taxon>
        <taxon>Pseudomonadati</taxon>
        <taxon>Pseudomonadota</taxon>
        <taxon>Alphaproteobacteria</taxon>
        <taxon>Hyphomicrobiales</taxon>
        <taxon>Methylobacteriaceae</taxon>
        <taxon>Methylobacterium</taxon>
    </lineage>
</organism>
<evidence type="ECO:0000313" key="2">
    <source>
        <dbReference type="EMBL" id="AWN36139.1"/>
    </source>
</evidence>
<dbReference type="InterPro" id="IPR016032">
    <property type="entry name" value="Sig_transdc_resp-reg_C-effctor"/>
</dbReference>
<dbReference type="GO" id="GO:0006355">
    <property type="term" value="P:regulation of DNA-templated transcription"/>
    <property type="evidence" value="ECO:0007669"/>
    <property type="project" value="InterPro"/>
</dbReference>
<feature type="domain" description="HTH luxR-type" evidence="1">
    <location>
        <begin position="5"/>
        <end position="62"/>
    </location>
</feature>
<dbReference type="InterPro" id="IPR000792">
    <property type="entry name" value="Tscrpt_reg_LuxR_C"/>
</dbReference>
<sequence length="69" mass="7343">MLPQLFGLSPAQAALCVQLARGLTFEAAADERGVALSTARTHFLGILQKTGAANLRDLLRLLGTLPQVR</sequence>
<gene>
    <name evidence="2" type="ORF">DK427_10710</name>
</gene>
<dbReference type="Proteomes" id="UP000246058">
    <property type="component" value="Chromosome"/>
</dbReference>